<protein>
    <submittedName>
        <fullName evidence="1">Uncharacterized protein</fullName>
    </submittedName>
</protein>
<keyword evidence="2" id="KW-1185">Reference proteome</keyword>
<organism evidence="1 2">
    <name type="scientific">Knipowitschia caucasica</name>
    <name type="common">Caucasian dwarf goby</name>
    <name type="synonym">Pomatoschistus caucasicus</name>
    <dbReference type="NCBI Taxonomy" id="637954"/>
    <lineage>
        <taxon>Eukaryota</taxon>
        <taxon>Metazoa</taxon>
        <taxon>Chordata</taxon>
        <taxon>Craniata</taxon>
        <taxon>Vertebrata</taxon>
        <taxon>Euteleostomi</taxon>
        <taxon>Actinopterygii</taxon>
        <taxon>Neopterygii</taxon>
        <taxon>Teleostei</taxon>
        <taxon>Neoteleostei</taxon>
        <taxon>Acanthomorphata</taxon>
        <taxon>Gobiaria</taxon>
        <taxon>Gobiiformes</taxon>
        <taxon>Gobioidei</taxon>
        <taxon>Gobiidae</taxon>
        <taxon>Gobiinae</taxon>
        <taxon>Knipowitschia</taxon>
    </lineage>
</organism>
<evidence type="ECO:0000313" key="1">
    <source>
        <dbReference type="EMBL" id="CAL1609706.1"/>
    </source>
</evidence>
<reference evidence="1 2" key="1">
    <citation type="submission" date="2024-04" db="EMBL/GenBank/DDBJ databases">
        <authorList>
            <person name="Waldvogel A.-M."/>
            <person name="Schoenle A."/>
        </authorList>
    </citation>
    <scope>NUCLEOTIDE SEQUENCE [LARGE SCALE GENOMIC DNA]</scope>
</reference>
<sequence>MQRAKVRRDQLTRSKPCSPLCNPQTLHTGKVYSLPEINKEEECSLSRRPRPWIYWPRLLVSFPGTPFRVSLRPRTALLSSFSVKFFFFSLIPDWIQLPEDSQPATLEGHLLPIASGSILSALKRSLGFEE</sequence>
<evidence type="ECO:0000313" key="2">
    <source>
        <dbReference type="Proteomes" id="UP001497482"/>
    </source>
</evidence>
<proteinExistence type="predicted"/>
<gene>
    <name evidence="1" type="ORF">KC01_LOCUS36396</name>
</gene>
<dbReference type="AlphaFoldDB" id="A0AAV2M974"/>
<name>A0AAV2M974_KNICA</name>
<dbReference type="EMBL" id="OZ035828">
    <property type="protein sequence ID" value="CAL1609706.1"/>
    <property type="molecule type" value="Genomic_DNA"/>
</dbReference>
<accession>A0AAV2M974</accession>
<dbReference type="Proteomes" id="UP001497482">
    <property type="component" value="Chromosome 6"/>
</dbReference>